<sequence length="155" mass="17500">MKIYLVQHGDSLDKDIDPERPLSDQGQKDIQLLSNFLSLLKIEVSCVYHSGKLRAQQTAESLSDHIFSKNGVESRAGLDPLDDVIPLAKEINQLKQNMMFVGHLPFMNKLVSQLVAEEEHRILVSFKPGSLVCLDKADGINWCIAWMICPELLRE</sequence>
<accession>A0A128U058</accession>
<dbReference type="NCBIfam" id="TIGR00249">
    <property type="entry name" value="sixA"/>
    <property type="match status" value="1"/>
</dbReference>
<dbReference type="eggNOG" id="COG2062">
    <property type="taxonomic scope" value="Bacteria"/>
</dbReference>
<organism evidence="1 2">
    <name type="scientific">Legionella pneumophila</name>
    <dbReference type="NCBI Taxonomy" id="446"/>
    <lineage>
        <taxon>Bacteria</taxon>
        <taxon>Pseudomonadati</taxon>
        <taxon>Pseudomonadota</taxon>
        <taxon>Gammaproteobacteria</taxon>
        <taxon>Legionellales</taxon>
        <taxon>Legionellaceae</taxon>
        <taxon>Legionella</taxon>
    </lineage>
</organism>
<dbReference type="EMBL" id="UGOL01000001">
    <property type="protein sequence ID" value="STX80161.1"/>
    <property type="molecule type" value="Genomic_DNA"/>
</dbReference>
<gene>
    <name evidence="1" type="primary">sixA</name>
    <name evidence="1" type="ORF">NCTC12000_02169</name>
</gene>
<dbReference type="AlphaFoldDB" id="A0A128U058"/>
<dbReference type="EC" id="3.1.3.-" evidence="1"/>
<dbReference type="GO" id="GO:0101006">
    <property type="term" value="F:protein histidine phosphatase activity"/>
    <property type="evidence" value="ECO:0007669"/>
    <property type="project" value="InterPro"/>
</dbReference>
<proteinExistence type="predicted"/>
<evidence type="ECO:0000313" key="1">
    <source>
        <dbReference type="EMBL" id="STX80161.1"/>
    </source>
</evidence>
<dbReference type="Pfam" id="PF00300">
    <property type="entry name" value="His_Phos_1"/>
    <property type="match status" value="1"/>
</dbReference>
<dbReference type="GO" id="GO:0005737">
    <property type="term" value="C:cytoplasm"/>
    <property type="evidence" value="ECO:0007669"/>
    <property type="project" value="InterPro"/>
</dbReference>
<dbReference type="RefSeq" id="WP_011214238.1">
    <property type="nucleotide sequence ID" value="NZ_BBUJ01000018.1"/>
</dbReference>
<dbReference type="Proteomes" id="UP000254631">
    <property type="component" value="Unassembled WGS sequence"/>
</dbReference>
<protein>
    <submittedName>
        <fullName evidence="1">Phosphohistidine phosphatase SixA</fullName>
        <ecNumber evidence="1">3.1.3.-</ecNumber>
    </submittedName>
</protein>
<dbReference type="SUPFAM" id="SSF53254">
    <property type="entry name" value="Phosphoglycerate mutase-like"/>
    <property type="match status" value="1"/>
</dbReference>
<dbReference type="CDD" id="cd07067">
    <property type="entry name" value="HP_PGM_like"/>
    <property type="match status" value="1"/>
</dbReference>
<dbReference type="InterPro" id="IPR004449">
    <property type="entry name" value="SixA"/>
</dbReference>
<keyword evidence="1" id="KW-0378">Hydrolase</keyword>
<reference evidence="1 2" key="1">
    <citation type="submission" date="2018-06" db="EMBL/GenBank/DDBJ databases">
        <authorList>
            <consortium name="Pathogen Informatics"/>
            <person name="Doyle S."/>
        </authorList>
    </citation>
    <scope>NUCLEOTIDE SEQUENCE [LARGE SCALE GENOMIC DNA]</scope>
    <source>
        <strain evidence="1 2">NCTC12000</strain>
    </source>
</reference>
<evidence type="ECO:0000313" key="2">
    <source>
        <dbReference type="Proteomes" id="UP000254631"/>
    </source>
</evidence>
<dbReference type="InterPro" id="IPR029033">
    <property type="entry name" value="His_PPase_superfam"/>
</dbReference>
<name>A0A128U058_LEGPN</name>
<dbReference type="Gene3D" id="3.40.50.1240">
    <property type="entry name" value="Phosphoglycerate mutase-like"/>
    <property type="match status" value="1"/>
</dbReference>
<dbReference type="InterPro" id="IPR013078">
    <property type="entry name" value="His_Pase_superF_clade-1"/>
</dbReference>